<keyword evidence="1" id="KW-0732">Signal</keyword>
<dbReference type="PROSITE" id="PS51257">
    <property type="entry name" value="PROKAR_LIPOPROTEIN"/>
    <property type="match status" value="1"/>
</dbReference>
<dbReference type="RefSeq" id="WP_115026642.1">
    <property type="nucleotide sequence ID" value="NZ_UGHX01000001.1"/>
</dbReference>
<accession>A0A377JR69</accession>
<dbReference type="EMBL" id="UGHX01000001">
    <property type="protein sequence ID" value="STP10377.1"/>
    <property type="molecule type" value="Genomic_DNA"/>
</dbReference>
<dbReference type="Proteomes" id="UP000255103">
    <property type="component" value="Unassembled WGS sequence"/>
</dbReference>
<feature type="signal peptide" evidence="1">
    <location>
        <begin position="1"/>
        <end position="20"/>
    </location>
</feature>
<name>A0A377JR69_9HELI</name>
<feature type="chain" id="PRO_5044586321" description="Lipoprotein" evidence="1">
    <location>
        <begin position="21"/>
        <end position="129"/>
    </location>
</feature>
<proteinExistence type="predicted"/>
<dbReference type="EMBL" id="UGHZ01000003">
    <property type="protein sequence ID" value="STP13450.1"/>
    <property type="molecule type" value="Genomic_DNA"/>
</dbReference>
<evidence type="ECO:0000313" key="5">
    <source>
        <dbReference type="Proteomes" id="UP000255335"/>
    </source>
</evidence>
<evidence type="ECO:0000313" key="4">
    <source>
        <dbReference type="Proteomes" id="UP000255103"/>
    </source>
</evidence>
<gene>
    <name evidence="2" type="ORF">NCTC12219_00236</name>
    <name evidence="3" type="ORF">NCTC12221_01525</name>
</gene>
<sequence length="129" mass="14206">MKTFVFMVAVLLLFSGCATISNQTKQKVKLSTRNGDSVIADIGGQKVSVPSEVRIARKGAVIRVLNEDNPCYEDSKLVVAGQDEISWWFWGNILTGGTLGSLTDYVVGSMWVYSNPNFIIPTKKKTQCK</sequence>
<dbReference type="Proteomes" id="UP000255335">
    <property type="component" value="Unassembled WGS sequence"/>
</dbReference>
<protein>
    <recommendedName>
        <fullName evidence="6">Lipoprotein</fullName>
    </recommendedName>
</protein>
<evidence type="ECO:0000313" key="2">
    <source>
        <dbReference type="EMBL" id="STP10377.1"/>
    </source>
</evidence>
<evidence type="ECO:0008006" key="6">
    <source>
        <dbReference type="Google" id="ProtNLM"/>
    </source>
</evidence>
<organism evidence="2 4">
    <name type="scientific">Helicobacter cinaedi</name>
    <dbReference type="NCBI Taxonomy" id="213"/>
    <lineage>
        <taxon>Bacteria</taxon>
        <taxon>Pseudomonadati</taxon>
        <taxon>Campylobacterota</taxon>
        <taxon>Epsilonproteobacteria</taxon>
        <taxon>Campylobacterales</taxon>
        <taxon>Helicobacteraceae</taxon>
        <taxon>Helicobacter</taxon>
    </lineage>
</organism>
<reference evidence="4 5" key="1">
    <citation type="submission" date="2018-06" db="EMBL/GenBank/DDBJ databases">
        <authorList>
            <consortium name="Pathogen Informatics"/>
            <person name="Doyle S."/>
        </authorList>
    </citation>
    <scope>NUCLEOTIDE SEQUENCE [LARGE SCALE GENOMIC DNA]</scope>
    <source>
        <strain evidence="2 4">NCTC12219</strain>
        <strain evidence="3 5">NCTC12221</strain>
    </source>
</reference>
<evidence type="ECO:0000256" key="1">
    <source>
        <dbReference type="SAM" id="SignalP"/>
    </source>
</evidence>
<dbReference type="AlphaFoldDB" id="A0A377JR69"/>
<evidence type="ECO:0000313" key="3">
    <source>
        <dbReference type="EMBL" id="STP13450.1"/>
    </source>
</evidence>